<evidence type="ECO:0000256" key="2">
    <source>
        <dbReference type="ARBA" id="ARBA00022630"/>
    </source>
</evidence>
<evidence type="ECO:0000256" key="1">
    <source>
        <dbReference type="ARBA" id="ARBA00001974"/>
    </source>
</evidence>
<evidence type="ECO:0000313" key="5">
    <source>
        <dbReference type="EMBL" id="RAJ08639.1"/>
    </source>
</evidence>
<protein>
    <submittedName>
        <fullName evidence="5">2-polyprenyl-6-methoxyphenol hydroxylase-like FAD-dependent oxidoreductase</fullName>
    </submittedName>
</protein>
<keyword evidence="6" id="KW-1185">Reference proteome</keyword>
<dbReference type="AlphaFoldDB" id="A0A327QVL1"/>
<dbReference type="Pfam" id="PF01494">
    <property type="entry name" value="FAD_binding_3"/>
    <property type="match status" value="1"/>
</dbReference>
<comment type="cofactor">
    <cofactor evidence="1">
        <name>FAD</name>
        <dbReference type="ChEBI" id="CHEBI:57692"/>
    </cofactor>
</comment>
<dbReference type="PANTHER" id="PTHR43004:SF19">
    <property type="entry name" value="BINDING MONOOXYGENASE, PUTATIVE (JCVI)-RELATED"/>
    <property type="match status" value="1"/>
</dbReference>
<dbReference type="PANTHER" id="PTHR43004">
    <property type="entry name" value="TRK SYSTEM POTASSIUM UPTAKE PROTEIN"/>
    <property type="match status" value="1"/>
</dbReference>
<dbReference type="RefSeq" id="WP_111596768.1">
    <property type="nucleotide sequence ID" value="NZ_QLLL01000002.1"/>
</dbReference>
<evidence type="ECO:0000259" key="4">
    <source>
        <dbReference type="Pfam" id="PF01494"/>
    </source>
</evidence>
<dbReference type="InterPro" id="IPR050641">
    <property type="entry name" value="RIFMO-like"/>
</dbReference>
<dbReference type="InterPro" id="IPR036188">
    <property type="entry name" value="FAD/NAD-bd_sf"/>
</dbReference>
<organism evidence="5 6">
    <name type="scientific">Chitinophaga skermanii</name>
    <dbReference type="NCBI Taxonomy" id="331697"/>
    <lineage>
        <taxon>Bacteria</taxon>
        <taxon>Pseudomonadati</taxon>
        <taxon>Bacteroidota</taxon>
        <taxon>Chitinophagia</taxon>
        <taxon>Chitinophagales</taxon>
        <taxon>Chitinophagaceae</taxon>
        <taxon>Chitinophaga</taxon>
    </lineage>
</organism>
<sequence>MYDVIIAGAGPVGLFLGCELALANCKVLILEKADRPGSILKKLPFGMRGLTAPSIEALNYRGLLQEMKIPLQVKNPFAGNTPIQQRPGGHFAGIQFHLNQVDTSQWKYRLPITTDFNLMSEMEELESTFTRKALSLGVTILRGTPITSFEQTTDEVIILANNETFTAKWLVGCDGSRSVVRKIGGFEFAGTEPEFTGYTVKVAFEDPSILKMGRVLTPTGMYFQHQPGYLGIQDYDGGAFHNAGTPITREHIQAVLRRISNTNVTITNVEVATTWTDRARQATQYRKGRVLLAGDAAHIHSPLGGQGLNLGLGDAMNVGWKLAATIHGTAPAGLLDTYELERHPTGQQILDWSRAQVSIMRPTAAAHALNAILRDIMNTRDGATYFAGRIWGLQTHYQLNGDHPLTGYSVPNFNFEDGTLMSAHMEAGKGILLNFAANTSLQKFAQQFEHQVKYLTIPANDQLGLHTLLIRPDGIVAFACDEMPIIEALEQATLQWFTA</sequence>
<keyword evidence="3" id="KW-0274">FAD</keyword>
<proteinExistence type="predicted"/>
<reference evidence="5 6" key="1">
    <citation type="submission" date="2018-06" db="EMBL/GenBank/DDBJ databases">
        <title>Genomic Encyclopedia of Archaeal and Bacterial Type Strains, Phase II (KMG-II): from individual species to whole genera.</title>
        <authorList>
            <person name="Goeker M."/>
        </authorList>
    </citation>
    <scope>NUCLEOTIDE SEQUENCE [LARGE SCALE GENOMIC DNA]</scope>
    <source>
        <strain evidence="5 6">DSM 23857</strain>
    </source>
</reference>
<dbReference type="OrthoDB" id="9766816at2"/>
<dbReference type="Gene3D" id="3.40.30.120">
    <property type="match status" value="1"/>
</dbReference>
<accession>A0A327QVL1</accession>
<dbReference type="SUPFAM" id="SSF51905">
    <property type="entry name" value="FAD/NAD(P)-binding domain"/>
    <property type="match status" value="1"/>
</dbReference>
<evidence type="ECO:0000256" key="3">
    <source>
        <dbReference type="ARBA" id="ARBA00022827"/>
    </source>
</evidence>
<name>A0A327QVL1_9BACT</name>
<dbReference type="GO" id="GO:0071949">
    <property type="term" value="F:FAD binding"/>
    <property type="evidence" value="ECO:0007669"/>
    <property type="project" value="InterPro"/>
</dbReference>
<dbReference type="Pfam" id="PF21274">
    <property type="entry name" value="Rng_hyd_C"/>
    <property type="match status" value="1"/>
</dbReference>
<feature type="domain" description="FAD-binding" evidence="4">
    <location>
        <begin position="2"/>
        <end position="353"/>
    </location>
</feature>
<dbReference type="GO" id="GO:0016709">
    <property type="term" value="F:oxidoreductase activity, acting on paired donors, with incorporation or reduction of molecular oxygen, NAD(P)H as one donor, and incorporation of one atom of oxygen"/>
    <property type="evidence" value="ECO:0007669"/>
    <property type="project" value="UniProtKB-ARBA"/>
</dbReference>
<keyword evidence="2" id="KW-0285">Flavoprotein</keyword>
<comment type="caution">
    <text evidence="5">The sequence shown here is derived from an EMBL/GenBank/DDBJ whole genome shotgun (WGS) entry which is preliminary data.</text>
</comment>
<dbReference type="Gene3D" id="3.50.50.60">
    <property type="entry name" value="FAD/NAD(P)-binding domain"/>
    <property type="match status" value="1"/>
</dbReference>
<dbReference type="InterPro" id="IPR002938">
    <property type="entry name" value="FAD-bd"/>
</dbReference>
<dbReference type="Proteomes" id="UP000249547">
    <property type="component" value="Unassembled WGS sequence"/>
</dbReference>
<dbReference type="EMBL" id="QLLL01000002">
    <property type="protein sequence ID" value="RAJ08639.1"/>
    <property type="molecule type" value="Genomic_DNA"/>
</dbReference>
<gene>
    <name evidence="5" type="ORF">LX64_01293</name>
</gene>
<dbReference type="Gene3D" id="3.30.70.2450">
    <property type="match status" value="1"/>
</dbReference>
<evidence type="ECO:0000313" key="6">
    <source>
        <dbReference type="Proteomes" id="UP000249547"/>
    </source>
</evidence>
<dbReference type="PRINTS" id="PR00420">
    <property type="entry name" value="RNGMNOXGNASE"/>
</dbReference>